<organism evidence="2 3">
    <name type="scientific">Chloropicon primus</name>
    <dbReference type="NCBI Taxonomy" id="1764295"/>
    <lineage>
        <taxon>Eukaryota</taxon>
        <taxon>Viridiplantae</taxon>
        <taxon>Chlorophyta</taxon>
        <taxon>Chloropicophyceae</taxon>
        <taxon>Chloropicales</taxon>
        <taxon>Chloropicaceae</taxon>
        <taxon>Chloropicon</taxon>
    </lineage>
</organism>
<protein>
    <submittedName>
        <fullName evidence="2">Uncharacterized protein</fullName>
    </submittedName>
</protein>
<dbReference type="EMBL" id="CP031036">
    <property type="protein sequence ID" value="QDZ19843.1"/>
    <property type="molecule type" value="Genomic_DNA"/>
</dbReference>
<proteinExistence type="predicted"/>
<keyword evidence="1" id="KW-0472">Membrane</keyword>
<feature type="transmembrane region" description="Helical" evidence="1">
    <location>
        <begin position="229"/>
        <end position="247"/>
    </location>
</feature>
<dbReference type="AlphaFoldDB" id="A0A5B8MHC4"/>
<reference evidence="2 3" key="1">
    <citation type="submission" date="2018-07" db="EMBL/GenBank/DDBJ databases">
        <title>The complete nuclear genome of the prasinophyte Chloropicon primus (CCMP1205).</title>
        <authorList>
            <person name="Pombert J.-F."/>
            <person name="Otis C."/>
            <person name="Turmel M."/>
            <person name="Lemieux C."/>
        </authorList>
    </citation>
    <scope>NUCLEOTIDE SEQUENCE [LARGE SCALE GENOMIC DNA]</scope>
    <source>
        <strain evidence="2 3">CCMP1205</strain>
    </source>
</reference>
<dbReference type="OrthoDB" id="5592777at2759"/>
<keyword evidence="3" id="KW-1185">Reference proteome</keyword>
<feature type="transmembrane region" description="Helical" evidence="1">
    <location>
        <begin position="26"/>
        <end position="42"/>
    </location>
</feature>
<dbReference type="InterPro" id="IPR025671">
    <property type="entry name" value="HXXEE"/>
</dbReference>
<dbReference type="Pfam" id="PF13787">
    <property type="entry name" value="HXXEE"/>
    <property type="match status" value="1"/>
</dbReference>
<gene>
    <name evidence="2" type="ORF">A3770_03p23610</name>
</gene>
<dbReference type="Proteomes" id="UP000316726">
    <property type="component" value="Chromosome 3"/>
</dbReference>
<feature type="transmembrane region" description="Helical" evidence="1">
    <location>
        <begin position="113"/>
        <end position="132"/>
    </location>
</feature>
<evidence type="ECO:0000256" key="1">
    <source>
        <dbReference type="SAM" id="Phobius"/>
    </source>
</evidence>
<feature type="transmembrane region" description="Helical" evidence="1">
    <location>
        <begin position="197"/>
        <end position="217"/>
    </location>
</feature>
<name>A0A5B8MHC4_9CHLO</name>
<evidence type="ECO:0000313" key="2">
    <source>
        <dbReference type="EMBL" id="QDZ19843.1"/>
    </source>
</evidence>
<keyword evidence="1" id="KW-0812">Transmembrane</keyword>
<keyword evidence="1" id="KW-1133">Transmembrane helix</keyword>
<accession>A0A5B8MHC4</accession>
<evidence type="ECO:0000313" key="3">
    <source>
        <dbReference type="Proteomes" id="UP000316726"/>
    </source>
</evidence>
<feature type="transmembrane region" description="Helical" evidence="1">
    <location>
        <begin position="139"/>
        <end position="162"/>
    </location>
</feature>
<sequence>MVFLTAACGFFPETFSDLASWMSTNWMHIHFVLGWISVPLLLADARPRLCDWLAMLLASLYCSHQFEEHGYDIFGRRYEFVRHLGKILGCDVILESTSPRVEVAGDCGYDESTILYINVYAVMGLFLMPLFLPENQKRMLVLMNAILVFVNAALFHIIAGIVHWEYNPGLCQSLLLNAPASLWVISRLTFSRKQFLLAFLVNGLPGQVVLALGPMVAQQEGVVTNFGQHALQFFVFFVLQPAIAAMLSSPRPSRLKQN</sequence>